<keyword evidence="3" id="KW-1185">Reference proteome</keyword>
<comment type="caution">
    <text evidence="2">The sequence shown here is derived from an EMBL/GenBank/DDBJ whole genome shotgun (WGS) entry which is preliminary data.</text>
</comment>
<evidence type="ECO:0000313" key="3">
    <source>
        <dbReference type="Proteomes" id="UP001196565"/>
    </source>
</evidence>
<feature type="domain" description="DUF6734" evidence="1">
    <location>
        <begin position="3"/>
        <end position="286"/>
    </location>
</feature>
<dbReference type="Proteomes" id="UP001196565">
    <property type="component" value="Unassembled WGS sequence"/>
</dbReference>
<dbReference type="RefSeq" id="WP_219763476.1">
    <property type="nucleotide sequence ID" value="NZ_JAHYBZ010000004.1"/>
</dbReference>
<accession>A0ABS7A998</accession>
<protein>
    <recommendedName>
        <fullName evidence="1">DUF6734 domain-containing protein</fullName>
    </recommendedName>
</protein>
<dbReference type="InterPro" id="IPR046621">
    <property type="entry name" value="DUF6734"/>
</dbReference>
<name>A0ABS7A998_9PROT</name>
<organism evidence="2 3">
    <name type="scientific">Roseomonas alba</name>
    <dbReference type="NCBI Taxonomy" id="2846776"/>
    <lineage>
        <taxon>Bacteria</taxon>
        <taxon>Pseudomonadati</taxon>
        <taxon>Pseudomonadota</taxon>
        <taxon>Alphaproteobacteria</taxon>
        <taxon>Acetobacterales</taxon>
        <taxon>Roseomonadaceae</taxon>
        <taxon>Roseomonas</taxon>
    </lineage>
</organism>
<reference evidence="2 3" key="1">
    <citation type="submission" date="2021-07" db="EMBL/GenBank/DDBJ databases">
        <authorList>
            <person name="So Y."/>
        </authorList>
    </citation>
    <scope>NUCLEOTIDE SEQUENCE [LARGE SCALE GENOMIC DNA]</scope>
    <source>
        <strain evidence="2 3">HJA6</strain>
    </source>
</reference>
<evidence type="ECO:0000259" key="1">
    <source>
        <dbReference type="Pfam" id="PF20508"/>
    </source>
</evidence>
<proteinExistence type="predicted"/>
<sequence length="294" mass="33192">MTRAVWSFWSKPYRAYYHRAWHSKATHLLAWALSVTEAARHYPVTCLHADSAGAALLVDRLRLPFRHVALTLDALDAEDDDAWWVLGKLSTYAAQTEPFVHLDSDVILWKPLPAPVIEAAVFAQNPERFDFEDQSLYRIDAFMRGMARGDGWVPPQWAAYAARQGNRAICCGILGGNDTALLARYARLAMEVIRHPRNRLIFPSLGVRDNILVEQYFLAAFLDWQARHAAAVRVGFLFPSSNDAFDPEAAERVGYTHLIGDTKANAEVATRLALRVRREHPRLYEACMMEAAAD</sequence>
<dbReference type="EMBL" id="JAHYBZ010000004">
    <property type="protein sequence ID" value="MBW6398876.1"/>
    <property type="molecule type" value="Genomic_DNA"/>
</dbReference>
<gene>
    <name evidence="2" type="ORF">KPL78_13510</name>
</gene>
<evidence type="ECO:0000313" key="2">
    <source>
        <dbReference type="EMBL" id="MBW6398876.1"/>
    </source>
</evidence>
<dbReference type="Pfam" id="PF20508">
    <property type="entry name" value="DUF6734"/>
    <property type="match status" value="1"/>
</dbReference>